<dbReference type="PROSITE" id="PS51918">
    <property type="entry name" value="RADICAL_SAM"/>
    <property type="match status" value="1"/>
</dbReference>
<feature type="binding site" evidence="16">
    <location>
        <position position="72"/>
    </location>
    <ligand>
        <name>[4Fe-4S] cluster</name>
        <dbReference type="ChEBI" id="CHEBI:49883"/>
        <note>4Fe-4S-S-AdoMet</note>
    </ligand>
</feature>
<dbReference type="AlphaFoldDB" id="A0A291N2W9"/>
<dbReference type="SFLD" id="SFLDS00029">
    <property type="entry name" value="Radical_SAM"/>
    <property type="match status" value="1"/>
</dbReference>
<evidence type="ECO:0000256" key="1">
    <source>
        <dbReference type="ARBA" id="ARBA00004496"/>
    </source>
</evidence>
<evidence type="ECO:0000256" key="14">
    <source>
        <dbReference type="PIRNR" id="PIRNR000167"/>
    </source>
</evidence>
<feature type="binding site" evidence="15">
    <location>
        <begin position="74"/>
        <end position="76"/>
    </location>
    <ligand>
        <name>S-adenosyl-L-methionine</name>
        <dbReference type="ChEBI" id="CHEBI:59789"/>
        <label>2</label>
    </ligand>
</feature>
<feature type="binding site" evidence="15">
    <location>
        <position position="248"/>
    </location>
    <ligand>
        <name>S-adenosyl-L-methionine</name>
        <dbReference type="ChEBI" id="CHEBI:59789"/>
        <label>2</label>
    </ligand>
</feature>
<dbReference type="KEGG" id="sya:A6768_18025"/>
<dbReference type="Gene3D" id="3.20.20.70">
    <property type="entry name" value="Aldolase class I"/>
    <property type="match status" value="1"/>
</dbReference>
<dbReference type="UniPathway" id="UPA00251">
    <property type="reaction ID" value="UER00323"/>
</dbReference>
<feature type="binding site" evidence="16">
    <location>
        <position position="75"/>
    </location>
    <ligand>
        <name>[4Fe-4S] cluster</name>
        <dbReference type="ChEBI" id="CHEBI:49883"/>
        <note>4Fe-4S-S-AdoMet</note>
    </ligand>
</feature>
<feature type="binding site" evidence="15">
    <location>
        <position position="178"/>
    </location>
    <ligand>
        <name>S-adenosyl-L-methionine</name>
        <dbReference type="ChEBI" id="CHEBI:59789"/>
        <label>2</label>
    </ligand>
</feature>
<keyword evidence="12 14" id="KW-0627">Porphyrin biosynthesis</keyword>
<gene>
    <name evidence="18" type="primary">hemN</name>
    <name evidence="18" type="ORF">A6768_18025</name>
</gene>
<comment type="similarity">
    <text evidence="3 14">Belongs to the anaerobic coproporphyrinogen-III oxidase family.</text>
</comment>
<dbReference type="NCBIfam" id="TIGR00538">
    <property type="entry name" value="hemN"/>
    <property type="match status" value="1"/>
</dbReference>
<keyword evidence="6 14" id="KW-0963">Cytoplasm</keyword>
<feature type="binding site" evidence="15">
    <location>
        <position position="62"/>
    </location>
    <ligand>
        <name>S-adenosyl-L-methionine</name>
        <dbReference type="ChEBI" id="CHEBI:59789"/>
        <label>1</label>
    </ligand>
</feature>
<feature type="binding site" evidence="16">
    <location>
        <position position="68"/>
    </location>
    <ligand>
        <name>[4Fe-4S] cluster</name>
        <dbReference type="ChEBI" id="CHEBI:49883"/>
        <note>4Fe-4S-S-AdoMet</note>
    </ligand>
</feature>
<dbReference type="Pfam" id="PF04055">
    <property type="entry name" value="Radical_SAM"/>
    <property type="match status" value="1"/>
</dbReference>
<dbReference type="InterPro" id="IPR058240">
    <property type="entry name" value="rSAM_sf"/>
</dbReference>
<dbReference type="CDD" id="cd01335">
    <property type="entry name" value="Radical_SAM"/>
    <property type="match status" value="1"/>
</dbReference>
<dbReference type="InterPro" id="IPR006638">
    <property type="entry name" value="Elp3/MiaA/NifB-like_rSAM"/>
</dbReference>
<dbReference type="GO" id="GO:0004109">
    <property type="term" value="F:coproporphyrinogen oxidase activity"/>
    <property type="evidence" value="ECO:0007669"/>
    <property type="project" value="InterPro"/>
</dbReference>
<dbReference type="PANTHER" id="PTHR13932:SF6">
    <property type="entry name" value="OXYGEN-INDEPENDENT COPROPORPHYRINOGEN III OXIDASE"/>
    <property type="match status" value="1"/>
</dbReference>
<dbReference type="InterPro" id="IPR034505">
    <property type="entry name" value="Coproporphyrinogen-III_oxidase"/>
</dbReference>
<dbReference type="PANTHER" id="PTHR13932">
    <property type="entry name" value="COPROPORPHYRINIGEN III OXIDASE"/>
    <property type="match status" value="1"/>
</dbReference>
<dbReference type="Proteomes" id="UP000219422">
    <property type="component" value="Chromosome"/>
</dbReference>
<evidence type="ECO:0000256" key="3">
    <source>
        <dbReference type="ARBA" id="ARBA00005493"/>
    </source>
</evidence>
<evidence type="ECO:0000256" key="12">
    <source>
        <dbReference type="ARBA" id="ARBA00023244"/>
    </source>
</evidence>
<keyword evidence="9 14" id="KW-0560">Oxidoreductase</keyword>
<proteinExistence type="inferred from homology"/>
<comment type="pathway">
    <text evidence="2 14">Porphyrin-containing compound metabolism; protoporphyrin-IX biosynthesis; protoporphyrinogen-IX from coproporphyrinogen-III (AdoMet route): step 1/1.</text>
</comment>
<evidence type="ECO:0000313" key="19">
    <source>
        <dbReference type="Proteomes" id="UP000219422"/>
    </source>
</evidence>
<comment type="catalytic activity">
    <reaction evidence="13 14">
        <text>coproporphyrinogen III + 2 S-adenosyl-L-methionine = protoporphyrinogen IX + 2 5'-deoxyadenosine + 2 L-methionine + 2 CO2</text>
        <dbReference type="Rhea" id="RHEA:15425"/>
        <dbReference type="ChEBI" id="CHEBI:16526"/>
        <dbReference type="ChEBI" id="CHEBI:17319"/>
        <dbReference type="ChEBI" id="CHEBI:57307"/>
        <dbReference type="ChEBI" id="CHEBI:57309"/>
        <dbReference type="ChEBI" id="CHEBI:57844"/>
        <dbReference type="ChEBI" id="CHEBI:59789"/>
        <dbReference type="EC" id="1.3.98.3"/>
    </reaction>
</comment>
<feature type="binding site" evidence="15">
    <location>
        <position position="190"/>
    </location>
    <ligand>
        <name>S-adenosyl-L-methionine</name>
        <dbReference type="ChEBI" id="CHEBI:59789"/>
        <label>2</label>
    </ligand>
</feature>
<evidence type="ECO:0000256" key="16">
    <source>
        <dbReference type="PIRSR" id="PIRSR000167-2"/>
    </source>
</evidence>
<dbReference type="SUPFAM" id="SSF102114">
    <property type="entry name" value="Radical SAM enzymes"/>
    <property type="match status" value="1"/>
</dbReference>
<dbReference type="InterPro" id="IPR007197">
    <property type="entry name" value="rSAM"/>
</dbReference>
<name>A0A291N2W9_SPHYA</name>
<keyword evidence="11 14" id="KW-0411">Iron-sulfur</keyword>
<reference evidence="18 19" key="1">
    <citation type="submission" date="2017-10" db="EMBL/GenBank/DDBJ databases">
        <title>Sphingobium yanoikuyae S72.</title>
        <authorList>
            <person name="Sanchez E."/>
            <person name="Bustos P."/>
            <person name="Mendoza P."/>
            <person name="Guo X."/>
            <person name="Mendoza A."/>
        </authorList>
    </citation>
    <scope>NUCLEOTIDE SEQUENCE [LARGE SCALE GENOMIC DNA]</scope>
    <source>
        <strain evidence="18 19">S72</strain>
    </source>
</reference>
<dbReference type="EMBL" id="CP023741">
    <property type="protein sequence ID" value="ATI81707.1"/>
    <property type="molecule type" value="Genomic_DNA"/>
</dbReference>
<comment type="subcellular location">
    <subcellularLocation>
        <location evidence="1 14">Cytoplasm</location>
    </subcellularLocation>
</comment>
<evidence type="ECO:0000256" key="7">
    <source>
        <dbReference type="ARBA" id="ARBA00022691"/>
    </source>
</evidence>
<feature type="binding site" evidence="15">
    <location>
        <position position="214"/>
    </location>
    <ligand>
        <name>S-adenosyl-L-methionine</name>
        <dbReference type="ChEBI" id="CHEBI:59789"/>
        <label>2</label>
    </ligand>
</feature>
<feature type="domain" description="Radical SAM core" evidence="17">
    <location>
        <begin position="53"/>
        <end position="285"/>
    </location>
</feature>
<feature type="binding site" evidence="15">
    <location>
        <position position="119"/>
    </location>
    <ligand>
        <name>S-adenosyl-L-methionine</name>
        <dbReference type="ChEBI" id="CHEBI:59789"/>
        <label>1</label>
    </ligand>
</feature>
<dbReference type="GO" id="GO:0046872">
    <property type="term" value="F:metal ion binding"/>
    <property type="evidence" value="ECO:0007669"/>
    <property type="project" value="UniProtKB-KW"/>
</dbReference>
<evidence type="ECO:0000256" key="10">
    <source>
        <dbReference type="ARBA" id="ARBA00023004"/>
    </source>
</evidence>
<evidence type="ECO:0000256" key="15">
    <source>
        <dbReference type="PIRSR" id="PIRSR000167-1"/>
    </source>
</evidence>
<keyword evidence="8 14" id="KW-0479">Metal-binding</keyword>
<dbReference type="InterPro" id="IPR013785">
    <property type="entry name" value="Aldolase_TIM"/>
</dbReference>
<dbReference type="GO" id="GO:0006782">
    <property type="term" value="P:protoporphyrinogen IX biosynthetic process"/>
    <property type="evidence" value="ECO:0007669"/>
    <property type="project" value="UniProtKB-UniPathway"/>
</dbReference>
<dbReference type="GO" id="GO:0051539">
    <property type="term" value="F:4 iron, 4 sulfur cluster binding"/>
    <property type="evidence" value="ECO:0007669"/>
    <property type="project" value="UniProtKB-KW"/>
</dbReference>
<evidence type="ECO:0000256" key="11">
    <source>
        <dbReference type="ARBA" id="ARBA00023014"/>
    </source>
</evidence>
<evidence type="ECO:0000256" key="2">
    <source>
        <dbReference type="ARBA" id="ARBA00004785"/>
    </source>
</evidence>
<evidence type="ECO:0000256" key="6">
    <source>
        <dbReference type="ARBA" id="ARBA00022490"/>
    </source>
</evidence>
<dbReference type="InterPro" id="IPR004558">
    <property type="entry name" value="Coprogen_oxidase_HemN"/>
</dbReference>
<protein>
    <recommendedName>
        <fullName evidence="14">Coproporphyrinogen-III oxidase</fullName>
        <ecNumber evidence="14">1.3.98.3</ecNumber>
    </recommendedName>
</protein>
<dbReference type="GO" id="GO:0051989">
    <property type="term" value="F:coproporphyrinogen dehydrogenase activity"/>
    <property type="evidence" value="ECO:0007669"/>
    <property type="project" value="UniProtKB-EC"/>
</dbReference>
<feature type="binding site" evidence="15">
    <location>
        <position position="151"/>
    </location>
    <ligand>
        <name>S-adenosyl-L-methionine</name>
        <dbReference type="ChEBI" id="CHEBI:59789"/>
        <label>1</label>
    </ligand>
</feature>
<comment type="cofactor">
    <cofactor evidence="14 16">
        <name>[4Fe-4S] cluster</name>
        <dbReference type="ChEBI" id="CHEBI:49883"/>
    </cofactor>
    <text evidence="14 16">Binds 1 [4Fe-4S] cluster. The cluster is coordinated with 3 cysteines and an exchangeable S-adenosyl-L-methionine.</text>
</comment>
<evidence type="ECO:0000313" key="18">
    <source>
        <dbReference type="EMBL" id="ATI81707.1"/>
    </source>
</evidence>
<organism evidence="18 19">
    <name type="scientific">Sphingobium yanoikuyae</name>
    <name type="common">Sphingomonas yanoikuyae</name>
    <dbReference type="NCBI Taxonomy" id="13690"/>
    <lineage>
        <taxon>Bacteria</taxon>
        <taxon>Pseudomonadati</taxon>
        <taxon>Pseudomonadota</taxon>
        <taxon>Alphaproteobacteria</taxon>
        <taxon>Sphingomonadales</taxon>
        <taxon>Sphingomonadaceae</taxon>
        <taxon>Sphingobium</taxon>
    </lineage>
</organism>
<evidence type="ECO:0000256" key="4">
    <source>
        <dbReference type="ARBA" id="ARBA00011245"/>
    </source>
</evidence>
<evidence type="ECO:0000256" key="8">
    <source>
        <dbReference type="ARBA" id="ARBA00022723"/>
    </source>
</evidence>
<dbReference type="PIRSF" id="PIRSF000167">
    <property type="entry name" value="HemN"/>
    <property type="match status" value="1"/>
</dbReference>
<keyword evidence="7 14" id="KW-0949">S-adenosyl-L-methionine</keyword>
<keyword evidence="10 14" id="KW-0408">Iron</keyword>
<dbReference type="Gene3D" id="1.10.10.920">
    <property type="match status" value="1"/>
</dbReference>
<dbReference type="EC" id="1.3.98.3" evidence="14"/>
<evidence type="ECO:0000256" key="5">
    <source>
        <dbReference type="ARBA" id="ARBA00022485"/>
    </source>
</evidence>
<sequence>MFGIGHHGRRGAMFRYHPDLLAAPVPRYTSYPTAAQFGEDVGAADMAQRLDAMSADARLSLYVHIPYCHDICWYCGCNTGAATRPRRLSAYVDALEREMALVSARLGGRGRVTHVAFGGGSPNSLPLIDWVRLNHQLLLCFDASAAAMAVELDPRRIDRAWIDAMAKVGVTRVNLGVQTFATHVQQRIGRVQPAETVAMAVGALARARIQVGFDLMYGLPGQSEADLARTLEDSIRLSPSRIALFGYAHMPRLLPRQRRIDATELPGVEQRFAMAKLGHAMLTAAGYQAIGFDHFALPDDPLAVAAASGRLRRNFQGFTEDDSDALIGMGASAISQFPDLIVQNEKNTGAYREALSDHRLPAARGVRRSADDQRRGALIERLLCDGRAACGDLAEPALLDRFERIGLLRREGDELLLQPGAAPYARSIAACFDAYLRPAETRFSVAV</sequence>
<evidence type="ECO:0000256" key="13">
    <source>
        <dbReference type="ARBA" id="ARBA00048321"/>
    </source>
</evidence>
<accession>A0A291N2W9</accession>
<keyword evidence="5 14" id="KW-0004">4Fe-4S</keyword>
<feature type="binding site" evidence="15">
    <location>
        <position position="334"/>
    </location>
    <ligand>
        <name>S-adenosyl-L-methionine</name>
        <dbReference type="ChEBI" id="CHEBI:59789"/>
        <label>1</label>
    </ligand>
</feature>
<dbReference type="SMART" id="SM00729">
    <property type="entry name" value="Elp3"/>
    <property type="match status" value="1"/>
</dbReference>
<evidence type="ECO:0000259" key="17">
    <source>
        <dbReference type="PROSITE" id="PS51918"/>
    </source>
</evidence>
<evidence type="ECO:0000256" key="9">
    <source>
        <dbReference type="ARBA" id="ARBA00023002"/>
    </source>
</evidence>
<dbReference type="GO" id="GO:0005737">
    <property type="term" value="C:cytoplasm"/>
    <property type="evidence" value="ECO:0007669"/>
    <property type="project" value="UniProtKB-SubCell"/>
</dbReference>
<comment type="subunit">
    <text evidence="4">Monomer.</text>
</comment>
<dbReference type="SFLD" id="SFLDG01065">
    <property type="entry name" value="anaerobic_coproporphyrinogen-I"/>
    <property type="match status" value="1"/>
</dbReference>